<comment type="similarity">
    <text evidence="1">Belongs to the carbon-nitrogen hydrolase superfamily. NIT1/NIT2 family.</text>
</comment>
<dbReference type="PANTHER" id="PTHR23088">
    <property type="entry name" value="NITRILASE-RELATED"/>
    <property type="match status" value="1"/>
</dbReference>
<dbReference type="Pfam" id="PF00795">
    <property type="entry name" value="CN_hydrolase"/>
    <property type="match status" value="1"/>
</dbReference>
<dbReference type="EMBL" id="NSKE01000001">
    <property type="protein sequence ID" value="PAU95508.1"/>
    <property type="molecule type" value="Genomic_DNA"/>
</dbReference>
<dbReference type="RefSeq" id="WP_095604753.1">
    <property type="nucleotide sequence ID" value="NZ_NSKE01000001.1"/>
</dbReference>
<dbReference type="Proteomes" id="UP000218831">
    <property type="component" value="Unassembled WGS sequence"/>
</dbReference>
<dbReference type="PANTHER" id="PTHR23088:SF27">
    <property type="entry name" value="DEAMINATED GLUTATHIONE AMIDASE"/>
    <property type="match status" value="1"/>
</dbReference>
<name>A0A2A2GDR2_9BACT</name>
<evidence type="ECO:0000313" key="4">
    <source>
        <dbReference type="EMBL" id="PAU95508.1"/>
    </source>
</evidence>
<sequence>MFSESYKAAVIQMNSQTDLQSNLDSTYHYIEESVERGAKVVGLPENFSFLGGLSMRMNKADEIARKVPKFLSRTAKEFEVYIMGGSYPVPTGSGKVYNHSPFYTPDGEEVQSYNKIHLFDVDLDKDESYRESDYVEPGDPKSVIYESDYIGNWGLSVCYDLRFPELYREMVADGSQILSIPSAFTYTTGQDHWLPLLRARAIENTSYVFAPAQTGLHGKNRKTWGHAMIIDPWGRVVADAGQEPGIVIAEINPAKVQEVRSRIPSLKHRRM</sequence>
<dbReference type="InterPro" id="IPR045254">
    <property type="entry name" value="Nit1/2_C-N_Hydrolase"/>
</dbReference>
<protein>
    <submittedName>
        <fullName evidence="4">Hydrolase</fullName>
    </submittedName>
</protein>
<feature type="domain" description="CN hydrolase" evidence="3">
    <location>
        <begin position="6"/>
        <end position="253"/>
    </location>
</feature>
<comment type="caution">
    <text evidence="4">The sequence shown here is derived from an EMBL/GenBank/DDBJ whole genome shotgun (WGS) entry which is preliminary data.</text>
</comment>
<proteinExistence type="inferred from homology"/>
<dbReference type="PROSITE" id="PS50263">
    <property type="entry name" value="CN_HYDROLASE"/>
    <property type="match status" value="1"/>
</dbReference>
<dbReference type="InterPro" id="IPR001110">
    <property type="entry name" value="UPF0012_CS"/>
</dbReference>
<dbReference type="OrthoDB" id="9811121at2"/>
<evidence type="ECO:0000256" key="1">
    <source>
        <dbReference type="ARBA" id="ARBA00010613"/>
    </source>
</evidence>
<accession>A0A2A2GDR2</accession>
<dbReference type="GO" id="GO:0016811">
    <property type="term" value="F:hydrolase activity, acting on carbon-nitrogen (but not peptide) bonds, in linear amides"/>
    <property type="evidence" value="ECO:0007669"/>
    <property type="project" value="InterPro"/>
</dbReference>
<dbReference type="CDD" id="cd07572">
    <property type="entry name" value="nit"/>
    <property type="match status" value="1"/>
</dbReference>
<reference evidence="4 5" key="1">
    <citation type="submission" date="2017-08" db="EMBL/GenBank/DDBJ databases">
        <title>Aliifodinibius alkalisoli sp. nov., isolated from saline alkaline soil.</title>
        <authorList>
            <person name="Liu D."/>
            <person name="Zhang G."/>
        </authorList>
    </citation>
    <scope>NUCLEOTIDE SEQUENCE [LARGE SCALE GENOMIC DNA]</scope>
    <source>
        <strain evidence="4 5">WN023</strain>
    </source>
</reference>
<organism evidence="4 5">
    <name type="scientific">Fodinibius salipaludis</name>
    <dbReference type="NCBI Taxonomy" id="2032627"/>
    <lineage>
        <taxon>Bacteria</taxon>
        <taxon>Pseudomonadati</taxon>
        <taxon>Balneolota</taxon>
        <taxon>Balneolia</taxon>
        <taxon>Balneolales</taxon>
        <taxon>Balneolaceae</taxon>
        <taxon>Fodinibius</taxon>
    </lineage>
</organism>
<dbReference type="AlphaFoldDB" id="A0A2A2GDR2"/>
<keyword evidence="2 4" id="KW-0378">Hydrolase</keyword>
<dbReference type="InterPro" id="IPR003010">
    <property type="entry name" value="C-N_Hydrolase"/>
</dbReference>
<evidence type="ECO:0000259" key="3">
    <source>
        <dbReference type="PROSITE" id="PS50263"/>
    </source>
</evidence>
<keyword evidence="5" id="KW-1185">Reference proteome</keyword>
<evidence type="ECO:0000313" key="5">
    <source>
        <dbReference type="Proteomes" id="UP000218831"/>
    </source>
</evidence>
<dbReference type="PROSITE" id="PS01227">
    <property type="entry name" value="UPF0012"/>
    <property type="match status" value="1"/>
</dbReference>
<dbReference type="SUPFAM" id="SSF56317">
    <property type="entry name" value="Carbon-nitrogen hydrolase"/>
    <property type="match status" value="1"/>
</dbReference>
<evidence type="ECO:0000256" key="2">
    <source>
        <dbReference type="ARBA" id="ARBA00022801"/>
    </source>
</evidence>
<dbReference type="Gene3D" id="3.60.110.10">
    <property type="entry name" value="Carbon-nitrogen hydrolase"/>
    <property type="match status" value="1"/>
</dbReference>
<dbReference type="InterPro" id="IPR036526">
    <property type="entry name" value="C-N_Hydrolase_sf"/>
</dbReference>
<gene>
    <name evidence="4" type="ORF">CK503_00130</name>
</gene>